<dbReference type="InterPro" id="IPR025305">
    <property type="entry name" value="UCH_repeat_domain"/>
</dbReference>
<feature type="compositionally biased region" description="Pro residues" evidence="7">
    <location>
        <begin position="132"/>
        <end position="145"/>
    </location>
</feature>
<evidence type="ECO:0000256" key="2">
    <source>
        <dbReference type="ARBA" id="ARBA00012759"/>
    </source>
</evidence>
<keyword evidence="3" id="KW-0645">Protease</keyword>
<evidence type="ECO:0000256" key="1">
    <source>
        <dbReference type="ARBA" id="ARBA00000707"/>
    </source>
</evidence>
<dbReference type="EC" id="3.4.19.12" evidence="2"/>
<feature type="region of interest" description="Disordered" evidence="7">
    <location>
        <begin position="1"/>
        <end position="40"/>
    </location>
</feature>
<keyword evidence="5" id="KW-0378">Hydrolase</keyword>
<evidence type="ECO:0000256" key="3">
    <source>
        <dbReference type="ARBA" id="ARBA00022670"/>
    </source>
</evidence>
<comment type="catalytic activity">
    <reaction evidence="1">
        <text>Thiol-dependent hydrolysis of ester, thioester, amide, peptide and isopeptide bonds formed by the C-terminal Gly of ubiquitin (a 76-residue protein attached to proteins as an intracellular targeting signal).</text>
        <dbReference type="EC" id="3.4.19.12"/>
    </reaction>
</comment>
<reference evidence="9" key="1">
    <citation type="journal article" date="2022" name="G3 (Bethesda)">
        <title>High quality genome of the basidiomycete yeast Dioszegia hungarica PDD-24b-2 isolated from cloud water.</title>
        <authorList>
            <person name="Jarrige D."/>
            <person name="Haridas S."/>
            <person name="Bleykasten-Grosshans C."/>
            <person name="Joly M."/>
            <person name="Nadalig T."/>
            <person name="Sancelme M."/>
            <person name="Vuilleumier S."/>
            <person name="Grigoriev I.V."/>
            <person name="Amato P."/>
            <person name="Bringel F."/>
        </authorList>
    </citation>
    <scope>NUCLEOTIDE SEQUENCE</scope>
    <source>
        <strain evidence="9">PDD-24b-2</strain>
    </source>
</reference>
<dbReference type="InterPro" id="IPR038765">
    <property type="entry name" value="Papain-like_cys_pep_sf"/>
</dbReference>
<feature type="region of interest" description="Disordered" evidence="7">
    <location>
        <begin position="130"/>
        <end position="168"/>
    </location>
</feature>
<keyword evidence="6" id="KW-0788">Thiol protease</keyword>
<name>A0AA38LYY1_9TREE</name>
<dbReference type="GeneID" id="77725296"/>
<dbReference type="PROSITE" id="PS00973">
    <property type="entry name" value="USP_2"/>
    <property type="match status" value="1"/>
</dbReference>
<dbReference type="Gene3D" id="3.90.70.10">
    <property type="entry name" value="Cysteine proteinases"/>
    <property type="match status" value="2"/>
</dbReference>
<proteinExistence type="predicted"/>
<evidence type="ECO:0000256" key="6">
    <source>
        <dbReference type="ARBA" id="ARBA00022807"/>
    </source>
</evidence>
<feature type="compositionally biased region" description="Pro residues" evidence="7">
    <location>
        <begin position="957"/>
        <end position="973"/>
    </location>
</feature>
<dbReference type="SUPFAM" id="SSF54001">
    <property type="entry name" value="Cysteine proteinases"/>
    <property type="match status" value="1"/>
</dbReference>
<feature type="compositionally biased region" description="Basic and acidic residues" evidence="7">
    <location>
        <begin position="1"/>
        <end position="15"/>
    </location>
</feature>
<accession>A0AA38LYY1</accession>
<feature type="domain" description="USP" evidence="8">
    <location>
        <begin position="730"/>
        <end position="1327"/>
    </location>
</feature>
<dbReference type="InterPro" id="IPR028889">
    <property type="entry name" value="USP"/>
</dbReference>
<evidence type="ECO:0000313" key="10">
    <source>
        <dbReference type="Proteomes" id="UP001164286"/>
    </source>
</evidence>
<dbReference type="GO" id="GO:0016579">
    <property type="term" value="P:protein deubiquitination"/>
    <property type="evidence" value="ECO:0007669"/>
    <property type="project" value="InterPro"/>
</dbReference>
<dbReference type="GO" id="GO:0070628">
    <property type="term" value="F:proteasome binding"/>
    <property type="evidence" value="ECO:0007669"/>
    <property type="project" value="TreeGrafter"/>
</dbReference>
<keyword evidence="4" id="KW-0833">Ubl conjugation pathway</keyword>
<dbReference type="InterPro" id="IPR018200">
    <property type="entry name" value="USP_CS"/>
</dbReference>
<dbReference type="Pfam" id="PF00443">
    <property type="entry name" value="UCH"/>
    <property type="match status" value="2"/>
</dbReference>
<comment type="caution">
    <text evidence="9">The sequence shown here is derived from an EMBL/GenBank/DDBJ whole genome shotgun (WGS) entry which is preliminary data.</text>
</comment>
<dbReference type="PROSITE" id="PS50235">
    <property type="entry name" value="USP_3"/>
    <property type="match status" value="1"/>
</dbReference>
<dbReference type="EMBL" id="JAKWFO010000001">
    <property type="protein sequence ID" value="KAI9639464.1"/>
    <property type="molecule type" value="Genomic_DNA"/>
</dbReference>
<dbReference type="Pfam" id="PF13446">
    <property type="entry name" value="RPT"/>
    <property type="match status" value="1"/>
</dbReference>
<dbReference type="InterPro" id="IPR044635">
    <property type="entry name" value="UBP14-like"/>
</dbReference>
<feature type="region of interest" description="Disordered" evidence="7">
    <location>
        <begin position="950"/>
        <end position="975"/>
    </location>
</feature>
<dbReference type="InterPro" id="IPR001394">
    <property type="entry name" value="Peptidase_C19_UCH"/>
</dbReference>
<dbReference type="PANTHER" id="PTHR43982">
    <property type="entry name" value="UBIQUITIN CARBOXYL-TERMINAL HYDROLASE"/>
    <property type="match status" value="1"/>
</dbReference>
<evidence type="ECO:0000256" key="5">
    <source>
        <dbReference type="ARBA" id="ARBA00022801"/>
    </source>
</evidence>
<dbReference type="GO" id="GO:0061136">
    <property type="term" value="P:regulation of proteasomal protein catabolic process"/>
    <property type="evidence" value="ECO:0007669"/>
    <property type="project" value="TreeGrafter"/>
</dbReference>
<dbReference type="GO" id="GO:0043161">
    <property type="term" value="P:proteasome-mediated ubiquitin-dependent protein catabolic process"/>
    <property type="evidence" value="ECO:0007669"/>
    <property type="project" value="InterPro"/>
</dbReference>
<evidence type="ECO:0000256" key="4">
    <source>
        <dbReference type="ARBA" id="ARBA00022786"/>
    </source>
</evidence>
<dbReference type="PANTHER" id="PTHR43982:SF6">
    <property type="entry name" value="UBIQUITIN CARBOXYL-TERMINAL HYDROLASE 2-RELATED"/>
    <property type="match status" value="1"/>
</dbReference>
<feature type="compositionally biased region" description="Low complexity" evidence="7">
    <location>
        <begin position="146"/>
        <end position="159"/>
    </location>
</feature>
<dbReference type="Proteomes" id="UP001164286">
    <property type="component" value="Unassembled WGS sequence"/>
</dbReference>
<evidence type="ECO:0000259" key="8">
    <source>
        <dbReference type="PROSITE" id="PS50235"/>
    </source>
</evidence>
<feature type="region of interest" description="Disordered" evidence="7">
    <location>
        <begin position="829"/>
        <end position="915"/>
    </location>
</feature>
<feature type="compositionally biased region" description="Low complexity" evidence="7">
    <location>
        <begin position="833"/>
        <end position="843"/>
    </location>
</feature>
<gene>
    <name evidence="9" type="ORF">MKK02DRAFT_19429</name>
</gene>
<evidence type="ECO:0000313" key="9">
    <source>
        <dbReference type="EMBL" id="KAI9639464.1"/>
    </source>
</evidence>
<dbReference type="GO" id="GO:0004843">
    <property type="term" value="F:cysteine-type deubiquitinase activity"/>
    <property type="evidence" value="ECO:0007669"/>
    <property type="project" value="UniProtKB-EC"/>
</dbReference>
<feature type="compositionally biased region" description="Basic and acidic residues" evidence="7">
    <location>
        <begin position="886"/>
        <end position="915"/>
    </location>
</feature>
<keyword evidence="10" id="KW-1185">Reference proteome</keyword>
<organism evidence="9 10">
    <name type="scientific">Dioszegia hungarica</name>
    <dbReference type="NCBI Taxonomy" id="4972"/>
    <lineage>
        <taxon>Eukaryota</taxon>
        <taxon>Fungi</taxon>
        <taxon>Dikarya</taxon>
        <taxon>Basidiomycota</taxon>
        <taxon>Agaricomycotina</taxon>
        <taxon>Tremellomycetes</taxon>
        <taxon>Tremellales</taxon>
        <taxon>Bulleribasidiaceae</taxon>
        <taxon>Dioszegia</taxon>
    </lineage>
</organism>
<evidence type="ECO:0000256" key="7">
    <source>
        <dbReference type="SAM" id="MobiDB-lite"/>
    </source>
</evidence>
<sequence>MDIHDAPTQDAKLIDDTETDTPHAPYRPPEAVIEPEEEHPPGYVPGVVEGYMEDDDFIMPVSPLRNVHDLPDTAGISHWQSSVRGYPDDRMDLDEGPSRMERPQIGPGVLPRRWLQLVHGHELIQPHITELPQPPAKKPQPPPSEDPTTQTPTDIPTSPLTATKPAIEPSLPDYERICTQADVWDACPGGEEGYGDWYFCGTCWGWIRIVARHGDLPEVDDMEQWEAIIQSGISEGLTYPGITSVDDIPAARSKRHAEYARLKDLKSAIPFADPTEHHLHEFQTLLYPTREKRLDRIPNDHVDDNAFPHLEMASLIDPAWESFDVPTQPSRLFVSCSSDWWIQVDDLIPGQLPKALALAFSSEKCANPGPGIEGKQSVADAWNMLILLLSNALFKGQRGWIKLDNRRFQQCLGMSEAISVMLYHVGFGCRQETEHLRVGPYSKGEHITASDVQQMDRYMMRVWLEMQAFLTSYCHRQGMYRSTWSTKLTSRNVHVRHELLLNGYPAAARESCHLLGVSYQDVSGTVDKAYDLQISCDSRNTSKYLGALQIISDQQVTGKESLQMKLVVERSLGKYTSDDVAAAYNAIGYNNEYAELISVSAEEAPDSHIYDLHKAATQKAYSLADRGVLSRALALIGQARGSDEMRLMGERGQTVMSVDDAYNALGAPRDAVDDGLIMQYEMAVGDFPGKKDHYRTCLSIIASAQGEERPGIKTFLETGAMVVAPPPRQDIPVGLQNIGYLNSILQYLYSITPLRDAVMNFEQDPLDFMPRKAEAERSRRFVRQLRLLFLQLYKSEQSAVRPDEELAYLAITRPEVDAIVGPTTTASAFPTLDSIPDIPSPSSTRVATPTPSRPYTPDIVDVPWNQSMDDSDPFAEHTRTILGKRQSQDRDSFSDTSPAERARRKSEGPDLISVDHDAISEGYEMVRSSSPSTAPDLADLSLVPVDERIGDQSTVTPFPPPPPAPTVDDPPPPADEDVVMYDAPSVPPPLPARPGRRDSTLASGLRFGLQQDSAEVLINVLSQLELAFDPGAAEGEAPAQNLISGLFSCKYKQQMFFKSAEGNSEGQAPVESVFVHPIIGVEEEGKDLYDCLGELYLKGSEIEYEGKKGYIMDLMDQFPPMLYIQMRRSQYDIATGRERKTNTHIPFGQTLQMDRFLATANPEKRDASILLTRTMTDTRSRLHQLRDRKPLSMPSTFKHVREALQQIQDMPELDMAPDFFTALENEEKRVSEEIERLQVGLRETKAKLDEVWKEEREMEYELVAVFMHRGKTSGAGHYWTYQAHLPDHPEKFFKYNDETVTEVPSSEVLQDRTGDDANPALLCYVRKGQSLVDTLHRQVLDRPKELEDEGPVVDDAAAETSVTLI</sequence>
<dbReference type="RefSeq" id="XP_052949241.1">
    <property type="nucleotide sequence ID" value="XM_053086095.1"/>
</dbReference>
<protein>
    <recommendedName>
        <fullName evidence="2">ubiquitinyl hydrolase 1</fullName>
        <ecNumber evidence="2">3.4.19.12</ecNumber>
    </recommendedName>
</protein>